<reference evidence="3" key="1">
    <citation type="journal article" date="2020" name="Stud. Mycol.">
        <title>101 Dothideomycetes genomes: a test case for predicting lifestyles and emergence of pathogens.</title>
        <authorList>
            <person name="Haridas S."/>
            <person name="Albert R."/>
            <person name="Binder M."/>
            <person name="Bloem J."/>
            <person name="Labutti K."/>
            <person name="Salamov A."/>
            <person name="Andreopoulos B."/>
            <person name="Baker S."/>
            <person name="Barry K."/>
            <person name="Bills G."/>
            <person name="Bluhm B."/>
            <person name="Cannon C."/>
            <person name="Castanera R."/>
            <person name="Culley D."/>
            <person name="Daum C."/>
            <person name="Ezra D."/>
            <person name="Gonzalez J."/>
            <person name="Henrissat B."/>
            <person name="Kuo A."/>
            <person name="Liang C."/>
            <person name="Lipzen A."/>
            <person name="Lutzoni F."/>
            <person name="Magnuson J."/>
            <person name="Mondo S."/>
            <person name="Nolan M."/>
            <person name="Ohm R."/>
            <person name="Pangilinan J."/>
            <person name="Park H.-J."/>
            <person name="Ramirez L."/>
            <person name="Alfaro M."/>
            <person name="Sun H."/>
            <person name="Tritt A."/>
            <person name="Yoshinaga Y."/>
            <person name="Zwiers L.-H."/>
            <person name="Turgeon B."/>
            <person name="Goodwin S."/>
            <person name="Spatafora J."/>
            <person name="Crous P."/>
            <person name="Grigoriev I."/>
        </authorList>
    </citation>
    <scope>NUCLEOTIDE SEQUENCE</scope>
    <source>
        <strain evidence="3">CBS 116435</strain>
    </source>
</reference>
<accession>A0A9P4QJ03</accession>
<feature type="compositionally biased region" description="Basic and acidic residues" evidence="1">
    <location>
        <begin position="1"/>
        <end position="12"/>
    </location>
</feature>
<gene>
    <name evidence="3" type="ORF">K431DRAFT_81096</name>
</gene>
<dbReference type="EMBL" id="MU003767">
    <property type="protein sequence ID" value="KAF2725632.1"/>
    <property type="molecule type" value="Genomic_DNA"/>
</dbReference>
<evidence type="ECO:0000313" key="3">
    <source>
        <dbReference type="EMBL" id="KAF2725632.1"/>
    </source>
</evidence>
<keyword evidence="2" id="KW-0812">Transmembrane</keyword>
<dbReference type="AlphaFoldDB" id="A0A9P4QJ03"/>
<feature type="compositionally biased region" description="Acidic residues" evidence="1">
    <location>
        <begin position="20"/>
        <end position="31"/>
    </location>
</feature>
<evidence type="ECO:0000313" key="4">
    <source>
        <dbReference type="Proteomes" id="UP000799441"/>
    </source>
</evidence>
<evidence type="ECO:0000256" key="1">
    <source>
        <dbReference type="SAM" id="MobiDB-lite"/>
    </source>
</evidence>
<proteinExistence type="predicted"/>
<feature type="region of interest" description="Disordered" evidence="1">
    <location>
        <begin position="1"/>
        <end position="43"/>
    </location>
</feature>
<keyword evidence="2" id="KW-1133">Transmembrane helix</keyword>
<feature type="transmembrane region" description="Helical" evidence="2">
    <location>
        <begin position="130"/>
        <end position="151"/>
    </location>
</feature>
<keyword evidence="2" id="KW-0472">Membrane</keyword>
<organism evidence="3 4">
    <name type="scientific">Polychaeton citri CBS 116435</name>
    <dbReference type="NCBI Taxonomy" id="1314669"/>
    <lineage>
        <taxon>Eukaryota</taxon>
        <taxon>Fungi</taxon>
        <taxon>Dikarya</taxon>
        <taxon>Ascomycota</taxon>
        <taxon>Pezizomycotina</taxon>
        <taxon>Dothideomycetes</taxon>
        <taxon>Dothideomycetidae</taxon>
        <taxon>Capnodiales</taxon>
        <taxon>Capnodiaceae</taxon>
        <taxon>Polychaeton</taxon>
    </lineage>
</organism>
<protein>
    <submittedName>
        <fullName evidence="3">Uncharacterized protein</fullName>
    </submittedName>
</protein>
<evidence type="ECO:0000256" key="2">
    <source>
        <dbReference type="SAM" id="Phobius"/>
    </source>
</evidence>
<name>A0A9P4QJ03_9PEZI</name>
<dbReference type="Proteomes" id="UP000799441">
    <property type="component" value="Unassembled WGS sequence"/>
</dbReference>
<sequence>MAIVSARRDDRGCLAAQDGDSGDDGDGDGDDSSQRVPRQGKGRDGMGRVAWALLRCALWSATDHWDGGLLLYTVRCTLYAVRCTLYTVHYTLGAGIHGLRHTSSARAAAELTGRGQPADSAVHSAIPRTFALPLLLFAFPRLLLLFSLVLPGSLARGFSRRETSAMDTATSRCLPGESAVREANPTIRGGLRVGWLGARYKPPDTNITL</sequence>
<keyword evidence="4" id="KW-1185">Reference proteome</keyword>
<comment type="caution">
    <text evidence="3">The sequence shown here is derived from an EMBL/GenBank/DDBJ whole genome shotgun (WGS) entry which is preliminary data.</text>
</comment>